<gene>
    <name evidence="2" type="ORF">C0Q70_01571</name>
</gene>
<sequence>MMVLMVLVLAAGDMVRQAEGAAVPGFQHVPAAAHLRDSGQKDDPLARLSKVFGISRIPARVVHRTPPQYMTELYQAVADTRSGLTKANGPYNANTIRSFPDRGEYLVLLLCRRSYMPTQVCRCVAGSWVKSFTRVGRRVTGTLAVDIYMPPSSRLPTDRRS</sequence>
<keyword evidence="3" id="KW-1185">Reference proteome</keyword>
<accession>A0A2T7PZU3</accession>
<dbReference type="Proteomes" id="UP000245119">
    <property type="component" value="Linkage Group LG1"/>
</dbReference>
<name>A0A2T7PZU3_POMCA</name>
<dbReference type="AlphaFoldDB" id="A0A2T7PZU3"/>
<feature type="signal peptide" evidence="1">
    <location>
        <begin position="1"/>
        <end position="20"/>
    </location>
</feature>
<dbReference type="STRING" id="400727.A0A2T7PZU3"/>
<dbReference type="EMBL" id="PZQS01000001">
    <property type="protein sequence ID" value="PVD38946.1"/>
    <property type="molecule type" value="Genomic_DNA"/>
</dbReference>
<proteinExistence type="predicted"/>
<feature type="chain" id="PRO_5015693567" evidence="1">
    <location>
        <begin position="21"/>
        <end position="161"/>
    </location>
</feature>
<evidence type="ECO:0000313" key="2">
    <source>
        <dbReference type="EMBL" id="PVD38946.1"/>
    </source>
</evidence>
<keyword evidence="1" id="KW-0732">Signal</keyword>
<evidence type="ECO:0000256" key="1">
    <source>
        <dbReference type="SAM" id="SignalP"/>
    </source>
</evidence>
<comment type="caution">
    <text evidence="2">The sequence shown here is derived from an EMBL/GenBank/DDBJ whole genome shotgun (WGS) entry which is preliminary data.</text>
</comment>
<organism evidence="2 3">
    <name type="scientific">Pomacea canaliculata</name>
    <name type="common">Golden apple snail</name>
    <dbReference type="NCBI Taxonomy" id="400727"/>
    <lineage>
        <taxon>Eukaryota</taxon>
        <taxon>Metazoa</taxon>
        <taxon>Spiralia</taxon>
        <taxon>Lophotrochozoa</taxon>
        <taxon>Mollusca</taxon>
        <taxon>Gastropoda</taxon>
        <taxon>Caenogastropoda</taxon>
        <taxon>Architaenioglossa</taxon>
        <taxon>Ampullarioidea</taxon>
        <taxon>Ampullariidae</taxon>
        <taxon>Pomacea</taxon>
    </lineage>
</organism>
<protein>
    <submittedName>
        <fullName evidence="2">Uncharacterized protein</fullName>
    </submittedName>
</protein>
<reference evidence="2 3" key="1">
    <citation type="submission" date="2018-04" db="EMBL/GenBank/DDBJ databases">
        <title>The genome of golden apple snail Pomacea canaliculata provides insight into stress tolerance and invasive adaptation.</title>
        <authorList>
            <person name="Liu C."/>
            <person name="Liu B."/>
            <person name="Ren Y."/>
            <person name="Zhang Y."/>
            <person name="Wang H."/>
            <person name="Li S."/>
            <person name="Jiang F."/>
            <person name="Yin L."/>
            <person name="Zhang G."/>
            <person name="Qian W."/>
            <person name="Fan W."/>
        </authorList>
    </citation>
    <scope>NUCLEOTIDE SEQUENCE [LARGE SCALE GENOMIC DNA]</scope>
    <source>
        <strain evidence="2">SZHN2017</strain>
        <tissue evidence="2">Muscle</tissue>
    </source>
</reference>
<dbReference type="OrthoDB" id="5987191at2759"/>
<evidence type="ECO:0000313" key="3">
    <source>
        <dbReference type="Proteomes" id="UP000245119"/>
    </source>
</evidence>